<dbReference type="AlphaFoldDB" id="A0A549T9R4"/>
<reference evidence="2 3" key="1">
    <citation type="submission" date="2019-07" db="EMBL/GenBank/DDBJ databases">
        <title>Ln-dependent methylotrophs.</title>
        <authorList>
            <person name="Tani A."/>
        </authorList>
    </citation>
    <scope>NUCLEOTIDE SEQUENCE [LARGE SCALE GENOMIC DNA]</scope>
    <source>
        <strain evidence="2 3">SM12</strain>
    </source>
</reference>
<keyword evidence="1" id="KW-1133">Transmembrane helix</keyword>
<protein>
    <recommendedName>
        <fullName evidence="4">DUF1453 family protein</fullName>
    </recommendedName>
</protein>
<comment type="caution">
    <text evidence="2">The sequence shown here is derived from an EMBL/GenBank/DDBJ whole genome shotgun (WGS) entry which is preliminary data.</text>
</comment>
<evidence type="ECO:0000256" key="1">
    <source>
        <dbReference type="SAM" id="Phobius"/>
    </source>
</evidence>
<dbReference type="RefSeq" id="WP_143125586.1">
    <property type="nucleotide sequence ID" value="NZ_VJMG01000030.1"/>
</dbReference>
<dbReference type="EMBL" id="VJMG01000030">
    <property type="protein sequence ID" value="TRL38603.1"/>
    <property type="molecule type" value="Genomic_DNA"/>
</dbReference>
<sequence length="171" mass="18433">MQFLVKVITGAPVWVWFLLVFLCLLGAARLRDSRVSPLRLLLPSVIFVLLACGKLIAAHGDPAALAGAFLGALIGAAAVAVVKPERQTELLPDGRILISGEWHSLALILLLFWTNYAYAVMAVIAPAAIATPTARLVLSLLNVFSTGFMLCRSLAHLRKVQRLQRPEVAKG</sequence>
<keyword evidence="1" id="KW-0812">Transmembrane</keyword>
<keyword evidence="3" id="KW-1185">Reference proteome</keyword>
<feature type="transmembrane region" description="Helical" evidence="1">
    <location>
        <begin position="40"/>
        <end position="57"/>
    </location>
</feature>
<proteinExistence type="predicted"/>
<organism evidence="2 3">
    <name type="scientific">Rhizobium straminoryzae</name>
    <dbReference type="NCBI Taxonomy" id="1387186"/>
    <lineage>
        <taxon>Bacteria</taxon>
        <taxon>Pseudomonadati</taxon>
        <taxon>Pseudomonadota</taxon>
        <taxon>Alphaproteobacteria</taxon>
        <taxon>Hyphomicrobiales</taxon>
        <taxon>Rhizobiaceae</taxon>
        <taxon>Rhizobium/Agrobacterium group</taxon>
        <taxon>Rhizobium</taxon>
    </lineage>
</organism>
<feature type="transmembrane region" description="Helical" evidence="1">
    <location>
        <begin position="6"/>
        <end position="28"/>
    </location>
</feature>
<evidence type="ECO:0008006" key="4">
    <source>
        <dbReference type="Google" id="ProtNLM"/>
    </source>
</evidence>
<feature type="transmembrane region" description="Helical" evidence="1">
    <location>
        <begin position="102"/>
        <end position="130"/>
    </location>
</feature>
<dbReference type="Proteomes" id="UP000316801">
    <property type="component" value="Unassembled WGS sequence"/>
</dbReference>
<feature type="transmembrane region" description="Helical" evidence="1">
    <location>
        <begin position="63"/>
        <end position="82"/>
    </location>
</feature>
<name>A0A549T9R4_9HYPH</name>
<feature type="transmembrane region" description="Helical" evidence="1">
    <location>
        <begin position="136"/>
        <end position="155"/>
    </location>
</feature>
<evidence type="ECO:0000313" key="3">
    <source>
        <dbReference type="Proteomes" id="UP000316801"/>
    </source>
</evidence>
<gene>
    <name evidence="2" type="ORF">FNA46_12790</name>
</gene>
<keyword evidence="1" id="KW-0472">Membrane</keyword>
<evidence type="ECO:0000313" key="2">
    <source>
        <dbReference type="EMBL" id="TRL38603.1"/>
    </source>
</evidence>
<accession>A0A549T9R4</accession>